<dbReference type="CDD" id="cd07177">
    <property type="entry name" value="terB_like"/>
    <property type="match status" value="1"/>
</dbReference>
<dbReference type="InterPro" id="IPR029024">
    <property type="entry name" value="TerB-like"/>
</dbReference>
<evidence type="ECO:0000313" key="2">
    <source>
        <dbReference type="EMBL" id="MDM7861884.1"/>
    </source>
</evidence>
<dbReference type="Pfam" id="PF05099">
    <property type="entry name" value="TerB"/>
    <property type="match status" value="1"/>
</dbReference>
<keyword evidence="3" id="KW-1185">Reference proteome</keyword>
<proteinExistence type="predicted"/>
<evidence type="ECO:0000313" key="3">
    <source>
        <dbReference type="Proteomes" id="UP001234343"/>
    </source>
</evidence>
<dbReference type="Gene3D" id="1.10.3680.10">
    <property type="entry name" value="TerB-like"/>
    <property type="match status" value="1"/>
</dbReference>
<dbReference type="EMBL" id="JAUCBP010000012">
    <property type="protein sequence ID" value="MDM7861884.1"/>
    <property type="molecule type" value="Genomic_DNA"/>
</dbReference>
<name>A0ABT7T294_9ALTE</name>
<dbReference type="RefSeq" id="WP_289366566.1">
    <property type="nucleotide sequence ID" value="NZ_JAUCBP010000012.1"/>
</dbReference>
<protein>
    <submittedName>
        <fullName evidence="2">TerB family tellurite resistance protein</fullName>
    </submittedName>
</protein>
<reference evidence="2 3" key="1">
    <citation type="submission" date="2023-06" db="EMBL/GenBank/DDBJ databases">
        <title>Alteromonas sp. ASW11-36 isolated from intertidal sand.</title>
        <authorList>
            <person name="Li Y."/>
        </authorList>
    </citation>
    <scope>NUCLEOTIDE SEQUENCE [LARGE SCALE GENOMIC DNA]</scope>
    <source>
        <strain evidence="2 3">ASW11-36</strain>
    </source>
</reference>
<sequence>MQLTEQQGFNEALIQLSVLLYQIDGKVSLSEQDYVEQVMESLDWGSTICKEAFLNNAIHRARQAVDNNDCRAFMQELGEDLNQDAGKALDVAMELTAIDGERSEEETELLAYLTNRILAKSLTAQVV</sequence>
<evidence type="ECO:0000259" key="1">
    <source>
        <dbReference type="Pfam" id="PF05099"/>
    </source>
</evidence>
<accession>A0ABT7T294</accession>
<gene>
    <name evidence="2" type="ORF">QTP81_14875</name>
</gene>
<organism evidence="2 3">
    <name type="scientific">Alteromonas arenosi</name>
    <dbReference type="NCBI Taxonomy" id="3055817"/>
    <lineage>
        <taxon>Bacteria</taxon>
        <taxon>Pseudomonadati</taxon>
        <taxon>Pseudomonadota</taxon>
        <taxon>Gammaproteobacteria</taxon>
        <taxon>Alteromonadales</taxon>
        <taxon>Alteromonadaceae</taxon>
        <taxon>Alteromonas/Salinimonas group</taxon>
        <taxon>Alteromonas</taxon>
    </lineage>
</organism>
<dbReference type="Proteomes" id="UP001234343">
    <property type="component" value="Unassembled WGS sequence"/>
</dbReference>
<comment type="caution">
    <text evidence="2">The sequence shown here is derived from an EMBL/GenBank/DDBJ whole genome shotgun (WGS) entry which is preliminary data.</text>
</comment>
<dbReference type="SUPFAM" id="SSF158682">
    <property type="entry name" value="TerB-like"/>
    <property type="match status" value="1"/>
</dbReference>
<feature type="domain" description="Co-chaperone DjlA N-terminal" evidence="1">
    <location>
        <begin position="11"/>
        <end position="112"/>
    </location>
</feature>
<dbReference type="InterPro" id="IPR007791">
    <property type="entry name" value="DjlA_N"/>
</dbReference>